<keyword evidence="1" id="KW-0347">Helicase</keyword>
<protein>
    <submittedName>
        <fullName evidence="1">Putative DNA helicase</fullName>
    </submittedName>
</protein>
<sequence length="401" mass="43968">MSMIGQEAALLIGWFKIYFDHFKAHKFVDLDNLDTVIKLKSGYNNEQMSLVCGLVNRLRKPADEESISGVLGILMEMDLAGKSAAVIARHERGEDINLAFELGRLTADAKARMKQSSALDYIDEDVVSILDSEAGDYGVKLPTLLLSQNIKGLLGGASVAVAARPDKGKTSLVAKIVTHAAAQLDTYFEADRPILWLNNEGAGKRIIPRVYQAALDCNVNQLREKAGANTLIDEYVRAVGRRDRIRIKDMHGANLAEIEQVIEAVKPAIVISDMVANFKLPGGEGGGNKTDGVEERWQIHREMAVNHDHIFFGTIQVSATDGDNVLYPPYGALKDSKTGVQGAVDIILMMGALNDARCQYQRGLSTPKNKFALPGKQSHVQGEVYFDAENCQFRDGQQEPQ</sequence>
<dbReference type="InterPro" id="IPR027417">
    <property type="entry name" value="P-loop_NTPase"/>
</dbReference>
<dbReference type="GO" id="GO:0004386">
    <property type="term" value="F:helicase activity"/>
    <property type="evidence" value="ECO:0007669"/>
    <property type="project" value="UniProtKB-KW"/>
</dbReference>
<keyword evidence="1" id="KW-0378">Hydrolase</keyword>
<dbReference type="SUPFAM" id="SSF52540">
    <property type="entry name" value="P-loop containing nucleoside triphosphate hydrolases"/>
    <property type="match status" value="1"/>
</dbReference>
<keyword evidence="1" id="KW-0067">ATP-binding</keyword>
<dbReference type="Gene3D" id="3.40.50.300">
    <property type="entry name" value="P-loop containing nucleotide triphosphate hydrolases"/>
    <property type="match status" value="1"/>
</dbReference>
<proteinExistence type="predicted"/>
<dbReference type="Proteomes" id="UP000676975">
    <property type="component" value="Segment"/>
</dbReference>
<organism evidence="1 2">
    <name type="scientific">Pseudomonas phage phiGM22-3</name>
    <dbReference type="NCBI Taxonomy" id="2816462"/>
    <lineage>
        <taxon>Viruses</taxon>
        <taxon>Duplodnaviria</taxon>
        <taxon>Heunggongvirae</taxon>
        <taxon>Uroviricota</taxon>
        <taxon>Caudoviricetes</taxon>
        <taxon>Autographivirales</taxon>
        <taxon>Autoscriptoviridae</taxon>
        <taxon>Tunggulvirus</taxon>
        <taxon>Tunggulvirus GM223</taxon>
    </lineage>
</organism>
<dbReference type="EMBL" id="MW627366">
    <property type="protein sequence ID" value="QTZ83286.1"/>
    <property type="molecule type" value="Genomic_DNA"/>
</dbReference>
<keyword evidence="1" id="KW-0547">Nucleotide-binding</keyword>
<dbReference type="Pfam" id="PF13481">
    <property type="entry name" value="AAA_25"/>
    <property type="match status" value="1"/>
</dbReference>
<accession>A0A8T8IYU2</accession>
<name>A0A8T8IYU2_9CAUD</name>
<evidence type="ECO:0000313" key="2">
    <source>
        <dbReference type="Proteomes" id="UP000676975"/>
    </source>
</evidence>
<evidence type="ECO:0000313" key="1">
    <source>
        <dbReference type="EMBL" id="QTZ83286.1"/>
    </source>
</evidence>
<reference evidence="1" key="1">
    <citation type="submission" date="2021-02" db="EMBL/GenBank/DDBJ databases">
        <authorList>
            <person name="Qin X."/>
            <person name="Gong M."/>
            <person name="Yang H."/>
        </authorList>
    </citation>
    <scope>NUCLEOTIDE SEQUENCE</scope>
</reference>
<gene>
    <name evidence="1" type="ORF">phiGM223_20</name>
</gene>
<keyword evidence="2" id="KW-1185">Reference proteome</keyword>